<sequence length="483" mass="54399">MDVEVTDLPGLTWDIESTPSLSRQTIASLLEQQDFHLEHFVGHSATTASTLSEHDHMVNLSQTFFQQHHHFLPCIHQSSFLSRLNHDTDWADSSPLVWSIMAVAALNTSSTVVQSKSVAWQEKALQLYEQSVYSNGEPLRDLQAAIWIIYLHYRSGHIIKAAMHLSQAYSLACIHGLNRIDDDRKPSYLNVPVKGVIEEEECRSTMWALFILDRQINYLHGLHFVVNDRLFYVNFPAESLALPNSMEAGTRGTEQFRRKLTTFTAPSNPHGVPITQLVQKAVVLLGRIVEYHNIVPLDADLKERADEVLYLQSTVARFWLSLPQSTSNIVDSPPEDLPYAIWINILLHLCSVLLNYPTSVCGKTEGLPSNFGKDADANAGFLRGFKSVQSIIQVVKSTASVSQHLTSNPLLASAYFLCSRFLITRWRQTQEPSHRLDVDLMITLFDRMSDMGTVLAQRYKEIVMRELDNHGPTGSLNHLPIGG</sequence>
<dbReference type="PANTHER" id="PTHR47338">
    <property type="entry name" value="ZN(II)2CYS6 TRANSCRIPTION FACTOR (EUROFUNG)-RELATED"/>
    <property type="match status" value="1"/>
</dbReference>
<dbReference type="GO" id="GO:0005634">
    <property type="term" value="C:nucleus"/>
    <property type="evidence" value="ECO:0007669"/>
    <property type="project" value="UniProtKB-SubCell"/>
</dbReference>
<evidence type="ECO:0000256" key="4">
    <source>
        <dbReference type="ARBA" id="ARBA00023163"/>
    </source>
</evidence>
<evidence type="ECO:0000256" key="3">
    <source>
        <dbReference type="ARBA" id="ARBA00023015"/>
    </source>
</evidence>
<evidence type="ECO:0000259" key="6">
    <source>
        <dbReference type="Pfam" id="PF04082"/>
    </source>
</evidence>
<keyword evidence="8" id="KW-1185">Reference proteome</keyword>
<comment type="subcellular location">
    <subcellularLocation>
        <location evidence="1">Nucleus</location>
    </subcellularLocation>
</comment>
<keyword evidence="3" id="KW-0805">Transcription regulation</keyword>
<evidence type="ECO:0000256" key="5">
    <source>
        <dbReference type="ARBA" id="ARBA00023242"/>
    </source>
</evidence>
<dbReference type="GO" id="GO:0003677">
    <property type="term" value="F:DNA binding"/>
    <property type="evidence" value="ECO:0007669"/>
    <property type="project" value="InterPro"/>
</dbReference>
<dbReference type="GO" id="GO:0008270">
    <property type="term" value="F:zinc ion binding"/>
    <property type="evidence" value="ECO:0007669"/>
    <property type="project" value="InterPro"/>
</dbReference>
<keyword evidence="5" id="KW-0539">Nucleus</keyword>
<dbReference type="GO" id="GO:0000981">
    <property type="term" value="F:DNA-binding transcription factor activity, RNA polymerase II-specific"/>
    <property type="evidence" value="ECO:0007669"/>
    <property type="project" value="InterPro"/>
</dbReference>
<evidence type="ECO:0000313" key="8">
    <source>
        <dbReference type="Proteomes" id="UP000223968"/>
    </source>
</evidence>
<proteinExistence type="predicted"/>
<dbReference type="AlphaFoldDB" id="A0A2B7XYF9"/>
<dbReference type="Proteomes" id="UP000223968">
    <property type="component" value="Unassembled WGS sequence"/>
</dbReference>
<keyword evidence="2" id="KW-0479">Metal-binding</keyword>
<evidence type="ECO:0000313" key="7">
    <source>
        <dbReference type="EMBL" id="PGH13507.1"/>
    </source>
</evidence>
<organism evidence="7 8">
    <name type="scientific">Helicocarpus griseus UAMH5409</name>
    <dbReference type="NCBI Taxonomy" id="1447875"/>
    <lineage>
        <taxon>Eukaryota</taxon>
        <taxon>Fungi</taxon>
        <taxon>Dikarya</taxon>
        <taxon>Ascomycota</taxon>
        <taxon>Pezizomycotina</taxon>
        <taxon>Eurotiomycetes</taxon>
        <taxon>Eurotiomycetidae</taxon>
        <taxon>Onygenales</taxon>
        <taxon>Ajellomycetaceae</taxon>
        <taxon>Helicocarpus</taxon>
    </lineage>
</organism>
<dbReference type="EMBL" id="PDNB01000045">
    <property type="protein sequence ID" value="PGH13507.1"/>
    <property type="molecule type" value="Genomic_DNA"/>
</dbReference>
<dbReference type="CDD" id="cd12148">
    <property type="entry name" value="fungal_TF_MHR"/>
    <property type="match status" value="1"/>
</dbReference>
<evidence type="ECO:0000256" key="1">
    <source>
        <dbReference type="ARBA" id="ARBA00004123"/>
    </source>
</evidence>
<gene>
    <name evidence="7" type="ORF">AJ79_03637</name>
</gene>
<protein>
    <recommendedName>
        <fullName evidence="6">Xylanolytic transcriptional activator regulatory domain-containing protein</fullName>
    </recommendedName>
</protein>
<accession>A0A2B7XYF9</accession>
<dbReference type="InterPro" id="IPR007219">
    <property type="entry name" value="XnlR_reg_dom"/>
</dbReference>
<dbReference type="PANTHER" id="PTHR47338:SF10">
    <property type="entry name" value="TRANSCRIPTION FACTOR DOMAIN-CONTAINING PROTEIN-RELATED"/>
    <property type="match status" value="1"/>
</dbReference>
<reference evidence="7 8" key="1">
    <citation type="submission" date="2017-10" db="EMBL/GenBank/DDBJ databases">
        <title>Comparative genomics in systemic dimorphic fungi from Ajellomycetaceae.</title>
        <authorList>
            <person name="Munoz J.F."/>
            <person name="Mcewen J.G."/>
            <person name="Clay O.K."/>
            <person name="Cuomo C.A."/>
        </authorList>
    </citation>
    <scope>NUCLEOTIDE SEQUENCE [LARGE SCALE GENOMIC DNA]</scope>
    <source>
        <strain evidence="7 8">UAMH5409</strain>
    </source>
</reference>
<dbReference type="STRING" id="1447875.A0A2B7XYF9"/>
<dbReference type="OrthoDB" id="2943660at2759"/>
<name>A0A2B7XYF9_9EURO</name>
<feature type="domain" description="Xylanolytic transcriptional activator regulatory" evidence="6">
    <location>
        <begin position="62"/>
        <end position="239"/>
    </location>
</feature>
<dbReference type="GO" id="GO:0006351">
    <property type="term" value="P:DNA-templated transcription"/>
    <property type="evidence" value="ECO:0007669"/>
    <property type="project" value="InterPro"/>
</dbReference>
<comment type="caution">
    <text evidence="7">The sequence shown here is derived from an EMBL/GenBank/DDBJ whole genome shotgun (WGS) entry which is preliminary data.</text>
</comment>
<dbReference type="InterPro" id="IPR050815">
    <property type="entry name" value="TF_fung"/>
</dbReference>
<dbReference type="Pfam" id="PF04082">
    <property type="entry name" value="Fungal_trans"/>
    <property type="match status" value="1"/>
</dbReference>
<keyword evidence="4" id="KW-0804">Transcription</keyword>
<evidence type="ECO:0000256" key="2">
    <source>
        <dbReference type="ARBA" id="ARBA00022723"/>
    </source>
</evidence>